<evidence type="ECO:0000313" key="2">
    <source>
        <dbReference type="EMBL" id="EKC27261.1"/>
    </source>
</evidence>
<dbReference type="InterPro" id="IPR011042">
    <property type="entry name" value="6-blade_b-propeller_TolB-like"/>
</dbReference>
<dbReference type="GO" id="GO:0043161">
    <property type="term" value="P:proteasome-mediated ubiquitin-dependent protein catabolic process"/>
    <property type="evidence" value="ECO:0007669"/>
    <property type="project" value="TreeGrafter"/>
</dbReference>
<gene>
    <name evidence="2" type="ORF">CGI_10010111</name>
</gene>
<dbReference type="PANTHER" id="PTHR24104:SF25">
    <property type="entry name" value="PROTEIN LIN-41"/>
    <property type="match status" value="1"/>
</dbReference>
<dbReference type="Gene3D" id="2.130.10.10">
    <property type="entry name" value="YVTN repeat-like/Quinoprotein amine dehydrogenase"/>
    <property type="match status" value="1"/>
</dbReference>
<proteinExistence type="predicted"/>
<dbReference type="CDD" id="cd05819">
    <property type="entry name" value="NHL"/>
    <property type="match status" value="1"/>
</dbReference>
<reference evidence="2" key="1">
    <citation type="journal article" date="2012" name="Nature">
        <title>The oyster genome reveals stress adaptation and complexity of shell formation.</title>
        <authorList>
            <person name="Zhang G."/>
            <person name="Fang X."/>
            <person name="Guo X."/>
            <person name="Li L."/>
            <person name="Luo R."/>
            <person name="Xu F."/>
            <person name="Yang P."/>
            <person name="Zhang L."/>
            <person name="Wang X."/>
            <person name="Qi H."/>
            <person name="Xiong Z."/>
            <person name="Que H."/>
            <person name="Xie Y."/>
            <person name="Holland P.W."/>
            <person name="Paps J."/>
            <person name="Zhu Y."/>
            <person name="Wu F."/>
            <person name="Chen Y."/>
            <person name="Wang J."/>
            <person name="Peng C."/>
            <person name="Meng J."/>
            <person name="Yang L."/>
            <person name="Liu J."/>
            <person name="Wen B."/>
            <person name="Zhang N."/>
            <person name="Huang Z."/>
            <person name="Zhu Q."/>
            <person name="Feng Y."/>
            <person name="Mount A."/>
            <person name="Hedgecock D."/>
            <person name="Xu Z."/>
            <person name="Liu Y."/>
            <person name="Domazet-Loso T."/>
            <person name="Du Y."/>
            <person name="Sun X."/>
            <person name="Zhang S."/>
            <person name="Liu B."/>
            <person name="Cheng P."/>
            <person name="Jiang X."/>
            <person name="Li J."/>
            <person name="Fan D."/>
            <person name="Wang W."/>
            <person name="Fu W."/>
            <person name="Wang T."/>
            <person name="Wang B."/>
            <person name="Zhang J."/>
            <person name="Peng Z."/>
            <person name="Li Y."/>
            <person name="Li N."/>
            <person name="Wang J."/>
            <person name="Chen M."/>
            <person name="He Y."/>
            <person name="Tan F."/>
            <person name="Song X."/>
            <person name="Zheng Q."/>
            <person name="Huang R."/>
            <person name="Yang H."/>
            <person name="Du X."/>
            <person name="Chen L."/>
            <person name="Yang M."/>
            <person name="Gaffney P.M."/>
            <person name="Wang S."/>
            <person name="Luo L."/>
            <person name="She Z."/>
            <person name="Ming Y."/>
            <person name="Huang W."/>
            <person name="Zhang S."/>
            <person name="Huang B."/>
            <person name="Zhang Y."/>
            <person name="Qu T."/>
            <person name="Ni P."/>
            <person name="Miao G."/>
            <person name="Wang J."/>
            <person name="Wang Q."/>
            <person name="Steinberg C.E."/>
            <person name="Wang H."/>
            <person name="Li N."/>
            <person name="Qian L."/>
            <person name="Zhang G."/>
            <person name="Li Y."/>
            <person name="Yang H."/>
            <person name="Liu X."/>
            <person name="Wang J."/>
            <person name="Yin Y."/>
            <person name="Wang J."/>
        </authorList>
    </citation>
    <scope>NUCLEOTIDE SEQUENCE [LARGE SCALE GENOMIC DNA]</scope>
    <source>
        <strain evidence="2">05x7-T-G4-1.051#20</strain>
    </source>
</reference>
<name>K1R0L6_MAGGI</name>
<dbReference type="HOGENOM" id="CLU_007742_5_0_1"/>
<organism evidence="2">
    <name type="scientific">Magallana gigas</name>
    <name type="common">Pacific oyster</name>
    <name type="synonym">Crassostrea gigas</name>
    <dbReference type="NCBI Taxonomy" id="29159"/>
    <lineage>
        <taxon>Eukaryota</taxon>
        <taxon>Metazoa</taxon>
        <taxon>Spiralia</taxon>
        <taxon>Lophotrochozoa</taxon>
        <taxon>Mollusca</taxon>
        <taxon>Bivalvia</taxon>
        <taxon>Autobranchia</taxon>
        <taxon>Pteriomorphia</taxon>
        <taxon>Ostreida</taxon>
        <taxon>Ostreoidea</taxon>
        <taxon>Ostreidae</taxon>
        <taxon>Magallana</taxon>
    </lineage>
</organism>
<dbReference type="SUPFAM" id="SSF101898">
    <property type="entry name" value="NHL repeat"/>
    <property type="match status" value="1"/>
</dbReference>
<accession>K1R0L6</accession>
<protein>
    <submittedName>
        <fullName evidence="2">Tripartite motif-containing protein 2</fullName>
    </submittedName>
</protein>
<dbReference type="GO" id="GO:0000209">
    <property type="term" value="P:protein polyubiquitination"/>
    <property type="evidence" value="ECO:0007669"/>
    <property type="project" value="TreeGrafter"/>
</dbReference>
<dbReference type="PANTHER" id="PTHR24104">
    <property type="entry name" value="E3 UBIQUITIN-PROTEIN LIGASE NHLRC1-RELATED"/>
    <property type="match status" value="1"/>
</dbReference>
<sequence>MKKAINKQGEDLHREIDVIIAKLKSDLDEIDSSHLNVLNRQEIEITNTISEITQNISELKKLLNSNEISVVSAYKSRNAEFRRLPPKLSATLPVFTPPKINKDLISRQFGSLSNVELSLPDRPLIKEPWILKEISTDCTPLFSVSGVNKENIWTCGSAELIRMYNLQGEIVKSIQNKLGKRVWDIAVNINGDLVFTSDMDKTVNIVKNTQIHTVIRLHSWLPCNVCIASSGDLIVVMVSDDYSQAKVLRYSDDGSTEKQTIQFNEKMQPLYSSSGYIKYICENRNLDICVADWKAHAVVVVNKGGCLRFTYTGLSSSTKKSFNPWGIATDSQSRILTADSNNNRIHILDQDGQFLRFIENCHLDGPSGLCLDREDNLFVAEHKAGRIKQIQYCRDLEHTVY</sequence>
<dbReference type="InterPro" id="IPR050952">
    <property type="entry name" value="TRIM-NHL_E3_ligases"/>
</dbReference>
<dbReference type="EMBL" id="JH823237">
    <property type="protein sequence ID" value="EKC27261.1"/>
    <property type="molecule type" value="Genomic_DNA"/>
</dbReference>
<dbReference type="Pfam" id="PF01436">
    <property type="entry name" value="NHL"/>
    <property type="match status" value="1"/>
</dbReference>
<dbReference type="GO" id="GO:0008270">
    <property type="term" value="F:zinc ion binding"/>
    <property type="evidence" value="ECO:0007669"/>
    <property type="project" value="UniProtKB-KW"/>
</dbReference>
<dbReference type="InterPro" id="IPR015943">
    <property type="entry name" value="WD40/YVTN_repeat-like_dom_sf"/>
</dbReference>
<dbReference type="AlphaFoldDB" id="K1R0L6"/>
<dbReference type="PROSITE" id="PS51125">
    <property type="entry name" value="NHL"/>
    <property type="match status" value="1"/>
</dbReference>
<dbReference type="InterPro" id="IPR001258">
    <property type="entry name" value="NHL_repeat"/>
</dbReference>
<evidence type="ECO:0000256" key="1">
    <source>
        <dbReference type="ARBA" id="ARBA00022737"/>
    </source>
</evidence>
<dbReference type="Gene3D" id="2.120.10.30">
    <property type="entry name" value="TolB, C-terminal domain"/>
    <property type="match status" value="1"/>
</dbReference>
<dbReference type="GO" id="GO:0061630">
    <property type="term" value="F:ubiquitin protein ligase activity"/>
    <property type="evidence" value="ECO:0007669"/>
    <property type="project" value="TreeGrafter"/>
</dbReference>
<keyword evidence="1" id="KW-0677">Repeat</keyword>
<dbReference type="InParanoid" id="K1R0L6"/>